<feature type="compositionally biased region" description="Polar residues" evidence="2">
    <location>
        <begin position="447"/>
        <end position="458"/>
    </location>
</feature>
<dbReference type="InterPro" id="IPR045168">
    <property type="entry name" value="YTH_prot"/>
</dbReference>
<dbReference type="AlphaFoldDB" id="A0A2G9HPK2"/>
<dbReference type="GO" id="GO:0003729">
    <property type="term" value="F:mRNA binding"/>
    <property type="evidence" value="ECO:0007669"/>
    <property type="project" value="UniProtKB-UniRule"/>
</dbReference>
<dbReference type="CDD" id="cd21134">
    <property type="entry name" value="YTH"/>
    <property type="match status" value="1"/>
</dbReference>
<dbReference type="GO" id="GO:0005737">
    <property type="term" value="C:cytoplasm"/>
    <property type="evidence" value="ECO:0007669"/>
    <property type="project" value="TreeGrafter"/>
</dbReference>
<dbReference type="Pfam" id="PF04146">
    <property type="entry name" value="YTH"/>
    <property type="match status" value="1"/>
</dbReference>
<dbReference type="GO" id="GO:1990247">
    <property type="term" value="F:N6-methyladenosine-containing RNA reader activity"/>
    <property type="evidence" value="ECO:0007669"/>
    <property type="project" value="UniProtKB-UniRule"/>
</dbReference>
<accession>A0A2G9HPK2</accession>
<organism evidence="4 5">
    <name type="scientific">Handroanthus impetiginosus</name>
    <dbReference type="NCBI Taxonomy" id="429701"/>
    <lineage>
        <taxon>Eukaryota</taxon>
        <taxon>Viridiplantae</taxon>
        <taxon>Streptophyta</taxon>
        <taxon>Embryophyta</taxon>
        <taxon>Tracheophyta</taxon>
        <taxon>Spermatophyta</taxon>
        <taxon>Magnoliopsida</taxon>
        <taxon>eudicotyledons</taxon>
        <taxon>Gunneridae</taxon>
        <taxon>Pentapetalae</taxon>
        <taxon>asterids</taxon>
        <taxon>lamiids</taxon>
        <taxon>Lamiales</taxon>
        <taxon>Bignoniaceae</taxon>
        <taxon>Crescentiina</taxon>
        <taxon>Tabebuia alliance</taxon>
        <taxon>Handroanthus</taxon>
    </lineage>
</organism>
<comment type="similarity">
    <text evidence="1">Belongs to the YTHDF family.</text>
</comment>
<feature type="region of interest" description="Disordered" evidence="2">
    <location>
        <begin position="447"/>
        <end position="489"/>
    </location>
</feature>
<dbReference type="PANTHER" id="PTHR12357:SF92">
    <property type="entry name" value="YTH DOMAIN-CONTAINING FAMILY PROTEIN"/>
    <property type="match status" value="1"/>
</dbReference>
<feature type="compositionally biased region" description="Polar residues" evidence="2">
    <location>
        <begin position="475"/>
        <end position="489"/>
    </location>
</feature>
<dbReference type="GO" id="GO:0061157">
    <property type="term" value="P:mRNA destabilization"/>
    <property type="evidence" value="ECO:0007669"/>
    <property type="project" value="TreeGrafter"/>
</dbReference>
<dbReference type="Gene3D" id="3.10.590.10">
    <property type="entry name" value="ph1033 like domains"/>
    <property type="match status" value="1"/>
</dbReference>
<dbReference type="InterPro" id="IPR007275">
    <property type="entry name" value="YTH_domain"/>
</dbReference>
<dbReference type="PROSITE" id="PS50882">
    <property type="entry name" value="YTH"/>
    <property type="match status" value="1"/>
</dbReference>
<evidence type="ECO:0000256" key="1">
    <source>
        <dbReference type="RuleBase" id="RU369095"/>
    </source>
</evidence>
<protein>
    <recommendedName>
        <fullName evidence="1">YTH domain-containing family protein</fullName>
    </recommendedName>
</protein>
<evidence type="ECO:0000259" key="3">
    <source>
        <dbReference type="PROSITE" id="PS50882"/>
    </source>
</evidence>
<dbReference type="Proteomes" id="UP000231279">
    <property type="component" value="Unassembled WGS sequence"/>
</dbReference>
<feature type="domain" description="YTH" evidence="3">
    <location>
        <begin position="334"/>
        <end position="475"/>
    </location>
</feature>
<evidence type="ECO:0000313" key="5">
    <source>
        <dbReference type="Proteomes" id="UP000231279"/>
    </source>
</evidence>
<gene>
    <name evidence="4" type="ORF">CDL12_07856</name>
</gene>
<proteinExistence type="inferred from homology"/>
<sequence length="578" mass="62376">MYEGAPDYFFDQGLYYPNATSYGYICTGFESAGDWEDHHRIFGLDGQDVQFTGAANENLPFVYYTPSYGYGQSPYNPYNPYIPGAVIGVDGSVAAPQQYYALPSYESSVSSPAYVPVVVQSRPDTVVNGIAESFIDNAVPVNKIDGIVAKPNLPSKSNASNASLTAVGDASSRRNSLARVSEGSRANSGPGKQPAPSVMSGSFTSQAALQTSQVKVPQGTENGMQGKASLGSSQLKSAFTSANGLPGFEASDNVLASIHKVKPKIQYGRVSDDVKAGPDTLSEQNRGPRMSKSKNQLVVKAYTTRAGNPDAQGNIIIFMDHYNKVDFPVDYKNAKFFVIKSYSEDDVHKSVKYNVWSSTPNGNKKLNAAYEDAQRIAAGDSRGCPIFLFFSVNASGQFCGVAEMTGPVDFHKDMDFWQQDKWSGSFPVKWHIIKDLPNHNFRHITLENNENKPVTNSRDTQEKNKVSAGGESDCSAKNHSTPTDQVPVGTNCNNFTSAGLSGNHEVSADQEPKAAGELKISSLTIHSVESERAVPKRSGEVFNVVTIGSMPVKVTTTESSSILTVGTIPLDPRALQRD</sequence>
<evidence type="ECO:0000313" key="4">
    <source>
        <dbReference type="EMBL" id="PIN19454.1"/>
    </source>
</evidence>
<dbReference type="PANTHER" id="PTHR12357">
    <property type="entry name" value="YTH YT521-B HOMOLOGY DOMAIN-CONTAINING"/>
    <property type="match status" value="1"/>
</dbReference>
<feature type="region of interest" description="Disordered" evidence="2">
    <location>
        <begin position="158"/>
        <end position="202"/>
    </location>
</feature>
<evidence type="ECO:0000256" key="2">
    <source>
        <dbReference type="SAM" id="MobiDB-lite"/>
    </source>
</evidence>
<name>A0A2G9HPK2_9LAMI</name>
<comment type="caution">
    <text evidence="4">The sequence shown here is derived from an EMBL/GenBank/DDBJ whole genome shotgun (WGS) entry which is preliminary data.</text>
</comment>
<keyword evidence="5" id="KW-1185">Reference proteome</keyword>
<dbReference type="OrthoDB" id="306690at2759"/>
<feature type="region of interest" description="Disordered" evidence="2">
    <location>
        <begin position="271"/>
        <end position="293"/>
    </location>
</feature>
<comment type="function">
    <text evidence="1">Specifically recognizes and binds N6-methyladenosine (m6A)-containing RNAs, and regulates mRNA stability. M6A is a modification present at internal sites of mRNAs and some non-coding RNAs and plays a role in mRNA stability and processing.</text>
</comment>
<dbReference type="EMBL" id="NKXS01001271">
    <property type="protein sequence ID" value="PIN19454.1"/>
    <property type="molecule type" value="Genomic_DNA"/>
</dbReference>
<dbReference type="STRING" id="429701.A0A2G9HPK2"/>
<keyword evidence="1" id="KW-0694">RNA-binding</keyword>
<reference evidence="5" key="1">
    <citation type="journal article" date="2018" name="Gigascience">
        <title>Genome assembly of the Pink Ipe (Handroanthus impetiginosus, Bignoniaceae), a highly valued, ecologically keystone Neotropical timber forest tree.</title>
        <authorList>
            <person name="Silva-Junior O.B."/>
            <person name="Grattapaglia D."/>
            <person name="Novaes E."/>
            <person name="Collevatti R.G."/>
        </authorList>
    </citation>
    <scope>NUCLEOTIDE SEQUENCE [LARGE SCALE GENOMIC DNA]</scope>
    <source>
        <strain evidence="5">cv. UFG-1</strain>
    </source>
</reference>